<feature type="transmembrane region" description="Helical" evidence="5">
    <location>
        <begin position="244"/>
        <end position="265"/>
    </location>
</feature>
<dbReference type="AlphaFoldDB" id="A0A4P9WC98"/>
<evidence type="ECO:0000313" key="7">
    <source>
        <dbReference type="Proteomes" id="UP000269721"/>
    </source>
</evidence>
<comment type="subcellular location">
    <subcellularLocation>
        <location evidence="1">Membrane</location>
        <topology evidence="1">Multi-pass membrane protein</topology>
    </subcellularLocation>
</comment>
<organism evidence="6 7">
    <name type="scientific">Blyttiomyces helicus</name>
    <dbReference type="NCBI Taxonomy" id="388810"/>
    <lineage>
        <taxon>Eukaryota</taxon>
        <taxon>Fungi</taxon>
        <taxon>Fungi incertae sedis</taxon>
        <taxon>Chytridiomycota</taxon>
        <taxon>Chytridiomycota incertae sedis</taxon>
        <taxon>Chytridiomycetes</taxon>
        <taxon>Chytridiomycetes incertae sedis</taxon>
        <taxon>Blyttiomyces</taxon>
    </lineage>
</organism>
<evidence type="ECO:0000313" key="6">
    <source>
        <dbReference type="EMBL" id="RKO90124.1"/>
    </source>
</evidence>
<sequence>MFNIAKLQSDIQLTSKVYPSLLLSVSRRAKLKKPAAMPDPQATFLGLELKWFSLLTLVVQNSALVLFMRYSKTIPGPAYLSSTAVVLSELLKLLASLAVYASEPRPTPLTPARLIHEMFGPHSDWLKMTVPAILYFVQNNLQYLAVQHLDAATFQVTYQMKILTTALFSVWMLKKSLTRRKWIALCLLTGGIGLVQMPSGGAVAAKETGNKFIGLVAVLVACVLSGLAGVWFEKVLKGSKASLFLRNIQLSFFSLIPGFLFGVMWYDGAAVSRDGYFYGYTIWTYITIGCQALGGLVVAVVVK</sequence>
<dbReference type="PIRSF" id="PIRSF005799">
    <property type="entry name" value="UDP-gal_transpt"/>
    <property type="match status" value="1"/>
</dbReference>
<protein>
    <submittedName>
        <fullName evidence="6">Nucleotide-sugar transporter-domain-containing protein</fullName>
    </submittedName>
</protein>
<dbReference type="EMBL" id="KZ995712">
    <property type="protein sequence ID" value="RKO90124.1"/>
    <property type="molecule type" value="Genomic_DNA"/>
</dbReference>
<dbReference type="Pfam" id="PF04142">
    <property type="entry name" value="Nuc_sug_transp"/>
    <property type="match status" value="1"/>
</dbReference>
<proteinExistence type="predicted"/>
<keyword evidence="2 5" id="KW-0812">Transmembrane</keyword>
<evidence type="ECO:0000256" key="4">
    <source>
        <dbReference type="ARBA" id="ARBA00023136"/>
    </source>
</evidence>
<keyword evidence="6" id="KW-0813">Transport</keyword>
<evidence type="ECO:0000256" key="1">
    <source>
        <dbReference type="ARBA" id="ARBA00004141"/>
    </source>
</evidence>
<dbReference type="NCBIfam" id="TIGR00803">
    <property type="entry name" value="nst"/>
    <property type="match status" value="1"/>
</dbReference>
<dbReference type="GO" id="GO:0015165">
    <property type="term" value="F:pyrimidine nucleotide-sugar transmembrane transporter activity"/>
    <property type="evidence" value="ECO:0007669"/>
    <property type="project" value="InterPro"/>
</dbReference>
<accession>A0A4P9WC98</accession>
<dbReference type="PANTHER" id="PTHR10231">
    <property type="entry name" value="NUCLEOTIDE-SUGAR TRANSMEMBRANE TRANSPORTER"/>
    <property type="match status" value="1"/>
</dbReference>
<dbReference type="InterPro" id="IPR037185">
    <property type="entry name" value="EmrE-like"/>
</dbReference>
<evidence type="ECO:0000256" key="5">
    <source>
        <dbReference type="SAM" id="Phobius"/>
    </source>
</evidence>
<dbReference type="SUPFAM" id="SSF103481">
    <property type="entry name" value="Multidrug resistance efflux transporter EmrE"/>
    <property type="match status" value="1"/>
</dbReference>
<keyword evidence="4 5" id="KW-0472">Membrane</keyword>
<gene>
    <name evidence="6" type="ORF">BDK51DRAFT_37119</name>
</gene>
<feature type="transmembrane region" description="Helical" evidence="5">
    <location>
        <begin position="277"/>
        <end position="302"/>
    </location>
</feature>
<dbReference type="Gene3D" id="1.10.3730.20">
    <property type="match status" value="1"/>
</dbReference>
<dbReference type="GO" id="GO:0000139">
    <property type="term" value="C:Golgi membrane"/>
    <property type="evidence" value="ECO:0007669"/>
    <property type="project" value="InterPro"/>
</dbReference>
<dbReference type="InterPro" id="IPR007271">
    <property type="entry name" value="Nuc_sug_transpt"/>
</dbReference>
<keyword evidence="6" id="KW-0762">Sugar transport</keyword>
<feature type="transmembrane region" description="Helical" evidence="5">
    <location>
        <begin position="212"/>
        <end position="232"/>
    </location>
</feature>
<reference evidence="7" key="1">
    <citation type="journal article" date="2018" name="Nat. Microbiol.">
        <title>Leveraging single-cell genomics to expand the fungal tree of life.</title>
        <authorList>
            <person name="Ahrendt S.R."/>
            <person name="Quandt C.A."/>
            <person name="Ciobanu D."/>
            <person name="Clum A."/>
            <person name="Salamov A."/>
            <person name="Andreopoulos B."/>
            <person name="Cheng J.F."/>
            <person name="Woyke T."/>
            <person name="Pelin A."/>
            <person name="Henrissat B."/>
            <person name="Reynolds N.K."/>
            <person name="Benny G.L."/>
            <person name="Smith M.E."/>
            <person name="James T.Y."/>
            <person name="Grigoriev I.V."/>
        </authorList>
    </citation>
    <scope>NUCLEOTIDE SEQUENCE [LARGE SCALE GENOMIC DNA]</scope>
</reference>
<dbReference type="OrthoDB" id="408493at2759"/>
<feature type="transmembrane region" description="Helical" evidence="5">
    <location>
        <begin position="182"/>
        <end position="200"/>
    </location>
</feature>
<name>A0A4P9WC98_9FUNG</name>
<dbReference type="Proteomes" id="UP000269721">
    <property type="component" value="Unassembled WGS sequence"/>
</dbReference>
<keyword evidence="7" id="KW-1185">Reference proteome</keyword>
<evidence type="ECO:0000256" key="3">
    <source>
        <dbReference type="ARBA" id="ARBA00022989"/>
    </source>
</evidence>
<keyword evidence="3 5" id="KW-1133">Transmembrane helix</keyword>
<evidence type="ECO:0000256" key="2">
    <source>
        <dbReference type="ARBA" id="ARBA00022692"/>
    </source>
</evidence>